<feature type="region of interest" description="Disordered" evidence="1">
    <location>
        <begin position="325"/>
        <end position="346"/>
    </location>
</feature>
<dbReference type="Pfam" id="PF13426">
    <property type="entry name" value="PAS_9"/>
    <property type="match status" value="1"/>
</dbReference>
<feature type="transmembrane region" description="Helical" evidence="2">
    <location>
        <begin position="6"/>
        <end position="26"/>
    </location>
</feature>
<dbReference type="SMART" id="SM00052">
    <property type="entry name" value="EAL"/>
    <property type="match status" value="1"/>
</dbReference>
<dbReference type="Pfam" id="PF00563">
    <property type="entry name" value="EAL"/>
    <property type="match status" value="1"/>
</dbReference>
<dbReference type="InterPro" id="IPR000160">
    <property type="entry name" value="GGDEF_dom"/>
</dbReference>
<dbReference type="InterPro" id="IPR035919">
    <property type="entry name" value="EAL_sf"/>
</dbReference>
<dbReference type="Gene3D" id="3.30.70.270">
    <property type="match status" value="1"/>
</dbReference>
<dbReference type="Proteomes" id="UP000005439">
    <property type="component" value="Chromosome"/>
</dbReference>
<dbReference type="CDD" id="cd01948">
    <property type="entry name" value="EAL"/>
    <property type="match status" value="1"/>
</dbReference>
<organism evidence="5 6">
    <name type="scientific">Sulfobacillus acidophilus (strain ATCC 700253 / DSM 10332 / NAL)</name>
    <dbReference type="NCBI Taxonomy" id="679936"/>
    <lineage>
        <taxon>Bacteria</taxon>
        <taxon>Bacillati</taxon>
        <taxon>Bacillota</taxon>
        <taxon>Clostridia</taxon>
        <taxon>Eubacteriales</taxon>
        <taxon>Clostridiales Family XVII. Incertae Sedis</taxon>
        <taxon>Sulfobacillus</taxon>
    </lineage>
</organism>
<gene>
    <name evidence="5" type="ordered locus">Sulac_2107</name>
</gene>
<dbReference type="NCBIfam" id="TIGR00229">
    <property type="entry name" value="sensory_box"/>
    <property type="match status" value="1"/>
</dbReference>
<name>G8TSX8_SULAD</name>
<feature type="compositionally biased region" description="Basic and acidic residues" evidence="1">
    <location>
        <begin position="335"/>
        <end position="346"/>
    </location>
</feature>
<reference evidence="5 6" key="2">
    <citation type="journal article" date="2012" name="Stand. Genomic Sci.">
        <title>Complete genome sequence of the moderately thermophilic mineral-sulfide-oxidizing firmicute Sulfobacillus acidophilus type strain (NAL(T)).</title>
        <authorList>
            <person name="Anderson I."/>
            <person name="Chertkov O."/>
            <person name="Chen A."/>
            <person name="Saunders E."/>
            <person name="Lapidus A."/>
            <person name="Nolan M."/>
            <person name="Lucas S."/>
            <person name="Hammon N."/>
            <person name="Deshpande S."/>
            <person name="Cheng J.F."/>
            <person name="Han C."/>
            <person name="Tapia R."/>
            <person name="Goodwin L.A."/>
            <person name="Pitluck S."/>
            <person name="Liolios K."/>
            <person name="Pagani I."/>
            <person name="Ivanova N."/>
            <person name="Mikhailova N."/>
            <person name="Pati A."/>
            <person name="Palaniappan K."/>
            <person name="Land M."/>
            <person name="Pan C."/>
            <person name="Rohde M."/>
            <person name="Pukall R."/>
            <person name="Goker M."/>
            <person name="Detter J.C."/>
            <person name="Woyke T."/>
            <person name="Bristow J."/>
            <person name="Eisen J.A."/>
            <person name="Markowitz V."/>
            <person name="Hugenholtz P."/>
            <person name="Kyrpides N.C."/>
            <person name="Klenk H.P."/>
            <person name="Mavromatis K."/>
        </authorList>
    </citation>
    <scope>NUCLEOTIDE SEQUENCE [LARGE SCALE GENOMIC DNA]</scope>
    <source>
        <strain evidence="6">ATCC 700253 / DSM 10332 / NAL</strain>
    </source>
</reference>
<accession>G8TSX8</accession>
<dbReference type="Gene3D" id="3.20.20.450">
    <property type="entry name" value="EAL domain"/>
    <property type="match status" value="1"/>
</dbReference>
<evidence type="ECO:0000313" key="6">
    <source>
        <dbReference type="Proteomes" id="UP000005439"/>
    </source>
</evidence>
<keyword evidence="2" id="KW-0472">Membrane</keyword>
<dbReference type="AlphaFoldDB" id="G8TSX8"/>
<evidence type="ECO:0000256" key="2">
    <source>
        <dbReference type="SAM" id="Phobius"/>
    </source>
</evidence>
<dbReference type="SUPFAM" id="SSF141868">
    <property type="entry name" value="EAL domain-like"/>
    <property type="match status" value="1"/>
</dbReference>
<sequence length="715" mass="79077">MLFLILHGVLLAGLVVSLWDGIPSLVRQGPRRFARLAIILGVPVALLVVANLPVIPVPLGVTLVAMASLAYLEPDGRLLLGRLVALGLGGWMTELGHHAGDWPRLLWDGGWIFVIGAAAWRFRRQRRLLMAGTAVTVLAVSVLVNPDGIQDALVTLTAGILLLGYAANQLQRETALAVQTERANADALTGALSRYGLAAWRLQGPSPEGAVAVLDLDDFKWINDTYGHAAGDAILREFARRLKEACRREDAVVRDGGDEFSVWMPGGTEDDWASVVDRLHRVASVEPYPTPGRMVQMGVSIGWAAGSLTEETWQRADQALLDAKRAGKNQVKGESPVRVDLSHSPTRDPDGELGWLSDAAAILWHPWSEAAMLTNRAGTILAVNPAFEALTGLSRHQWIGYNPRRHQGGHTPQSVYQELWDTISAGRVWHGAMENRRPDGTRWWAEETIVPIRVGQDVVGYWAQVRHARPKPSTWQASVVDGTELDVVFQPIYRCPVRDLWGYEALVRPRRGDQAISPARFFSDAFHMGDGIRADLKALEAIARAVEQRSWPGGISLFCNIHPQTLGDPGFSAVEDRLALSVGRDQLVWELSERRLEGDEVFTADFWRQSLPGRRWALDDVGSGAHDLWRLWGWPTDVVKVDLTWTQALLAYPRARDMAGMLIEWVHQRGGQVIAEGIETETHWESVVQMGFDGGQGFWLGRPQPELLMKEGTRP</sequence>
<evidence type="ECO:0000259" key="3">
    <source>
        <dbReference type="PROSITE" id="PS50883"/>
    </source>
</evidence>
<feature type="domain" description="GGDEF" evidence="4">
    <location>
        <begin position="207"/>
        <end position="336"/>
    </location>
</feature>
<feature type="domain" description="EAL" evidence="3">
    <location>
        <begin position="468"/>
        <end position="715"/>
    </location>
</feature>
<evidence type="ECO:0000256" key="1">
    <source>
        <dbReference type="SAM" id="MobiDB-lite"/>
    </source>
</evidence>
<dbReference type="CDD" id="cd00130">
    <property type="entry name" value="PAS"/>
    <property type="match status" value="1"/>
</dbReference>
<keyword evidence="2" id="KW-1133">Transmembrane helix</keyword>
<dbReference type="InterPro" id="IPR000014">
    <property type="entry name" value="PAS"/>
</dbReference>
<dbReference type="InterPro" id="IPR043128">
    <property type="entry name" value="Rev_trsase/Diguanyl_cyclase"/>
</dbReference>
<dbReference type="PANTHER" id="PTHR44757:SF2">
    <property type="entry name" value="BIOFILM ARCHITECTURE MAINTENANCE PROTEIN MBAA"/>
    <property type="match status" value="1"/>
</dbReference>
<keyword evidence="6" id="KW-1185">Reference proteome</keyword>
<dbReference type="InterPro" id="IPR029787">
    <property type="entry name" value="Nucleotide_cyclase"/>
</dbReference>
<dbReference type="PROSITE" id="PS50887">
    <property type="entry name" value="GGDEF"/>
    <property type="match status" value="1"/>
</dbReference>
<dbReference type="Pfam" id="PF00990">
    <property type="entry name" value="GGDEF"/>
    <property type="match status" value="1"/>
</dbReference>
<dbReference type="SUPFAM" id="SSF55073">
    <property type="entry name" value="Nucleotide cyclase"/>
    <property type="match status" value="1"/>
</dbReference>
<evidence type="ECO:0000313" key="5">
    <source>
        <dbReference type="EMBL" id="AEW05593.1"/>
    </source>
</evidence>
<keyword evidence="2" id="KW-0812">Transmembrane</keyword>
<dbReference type="PATRIC" id="fig|679936.5.peg.2172"/>
<protein>
    <submittedName>
        <fullName evidence="5">Diguanylate cyclase/phosphodiesterase with PAS/PAC sensor(S)</fullName>
    </submittedName>
</protein>
<dbReference type="PANTHER" id="PTHR44757">
    <property type="entry name" value="DIGUANYLATE CYCLASE DGCP"/>
    <property type="match status" value="1"/>
</dbReference>
<dbReference type="STRING" id="679936.Sulac_2107"/>
<dbReference type="InterPro" id="IPR052155">
    <property type="entry name" value="Biofilm_reg_signaling"/>
</dbReference>
<feature type="transmembrane region" description="Helical" evidence="2">
    <location>
        <begin position="33"/>
        <end position="49"/>
    </location>
</feature>
<dbReference type="SUPFAM" id="SSF55785">
    <property type="entry name" value="PYP-like sensor domain (PAS domain)"/>
    <property type="match status" value="1"/>
</dbReference>
<reference evidence="6" key="1">
    <citation type="submission" date="2011-12" db="EMBL/GenBank/DDBJ databases">
        <title>The complete genome of chromosome of Sulfobacillus acidophilus DSM 10332.</title>
        <authorList>
            <person name="Lucas S."/>
            <person name="Han J."/>
            <person name="Lapidus A."/>
            <person name="Bruce D."/>
            <person name="Goodwin L."/>
            <person name="Pitluck S."/>
            <person name="Peters L."/>
            <person name="Kyrpides N."/>
            <person name="Mavromatis K."/>
            <person name="Ivanova N."/>
            <person name="Mikhailova N."/>
            <person name="Chertkov O."/>
            <person name="Saunders E."/>
            <person name="Detter J.C."/>
            <person name="Tapia R."/>
            <person name="Han C."/>
            <person name="Land M."/>
            <person name="Hauser L."/>
            <person name="Markowitz V."/>
            <person name="Cheng J.-F."/>
            <person name="Hugenholtz P."/>
            <person name="Woyke T."/>
            <person name="Wu D."/>
            <person name="Pukall R."/>
            <person name="Gehrich-Schroeter G."/>
            <person name="Schneider S."/>
            <person name="Klenk H.-P."/>
            <person name="Eisen J.A."/>
        </authorList>
    </citation>
    <scope>NUCLEOTIDE SEQUENCE [LARGE SCALE GENOMIC DNA]</scope>
    <source>
        <strain evidence="6">ATCC 700253 / DSM 10332 / NAL</strain>
    </source>
</reference>
<dbReference type="KEGG" id="sap:Sulac_2107"/>
<dbReference type="NCBIfam" id="TIGR00254">
    <property type="entry name" value="GGDEF"/>
    <property type="match status" value="1"/>
</dbReference>
<dbReference type="Gene3D" id="3.30.450.20">
    <property type="entry name" value="PAS domain"/>
    <property type="match status" value="1"/>
</dbReference>
<proteinExistence type="predicted"/>
<dbReference type="InterPro" id="IPR001633">
    <property type="entry name" value="EAL_dom"/>
</dbReference>
<dbReference type="HOGENOM" id="CLU_386307_0_0_9"/>
<dbReference type="SMART" id="SM00267">
    <property type="entry name" value="GGDEF"/>
    <property type="match status" value="1"/>
</dbReference>
<dbReference type="CDD" id="cd01949">
    <property type="entry name" value="GGDEF"/>
    <property type="match status" value="1"/>
</dbReference>
<dbReference type="EMBL" id="CP003179">
    <property type="protein sequence ID" value="AEW05593.1"/>
    <property type="molecule type" value="Genomic_DNA"/>
</dbReference>
<evidence type="ECO:0000259" key="4">
    <source>
        <dbReference type="PROSITE" id="PS50887"/>
    </source>
</evidence>
<dbReference type="InterPro" id="IPR035965">
    <property type="entry name" value="PAS-like_dom_sf"/>
</dbReference>
<dbReference type="PROSITE" id="PS50883">
    <property type="entry name" value="EAL"/>
    <property type="match status" value="1"/>
</dbReference>